<keyword evidence="6" id="KW-0406">Ion transport</keyword>
<protein>
    <recommendedName>
        <fullName evidence="6">Magnesium transporter</fullName>
    </recommendedName>
</protein>
<keyword evidence="3 6" id="KW-0812">Transmembrane</keyword>
<gene>
    <name evidence="8" type="ORF">C2E20_1763</name>
</gene>
<feature type="transmembrane region" description="Helical" evidence="6">
    <location>
        <begin position="411"/>
        <end position="434"/>
    </location>
</feature>
<organism evidence="8 9">
    <name type="scientific">Micractinium conductrix</name>
    <dbReference type="NCBI Taxonomy" id="554055"/>
    <lineage>
        <taxon>Eukaryota</taxon>
        <taxon>Viridiplantae</taxon>
        <taxon>Chlorophyta</taxon>
        <taxon>core chlorophytes</taxon>
        <taxon>Trebouxiophyceae</taxon>
        <taxon>Chlorellales</taxon>
        <taxon>Chlorellaceae</taxon>
        <taxon>Chlorella clade</taxon>
        <taxon>Micractinium</taxon>
    </lineage>
</organism>
<accession>A0A2P6VLV5</accession>
<dbReference type="InterPro" id="IPR039204">
    <property type="entry name" value="MRS2-like"/>
</dbReference>
<evidence type="ECO:0000256" key="5">
    <source>
        <dbReference type="ARBA" id="ARBA00023136"/>
    </source>
</evidence>
<keyword evidence="5 6" id="KW-0472">Membrane</keyword>
<name>A0A2P6VLV5_9CHLO</name>
<dbReference type="Gene3D" id="1.20.58.340">
    <property type="entry name" value="Magnesium transport protein CorA, transmembrane region"/>
    <property type="match status" value="2"/>
</dbReference>
<evidence type="ECO:0000256" key="4">
    <source>
        <dbReference type="ARBA" id="ARBA00022989"/>
    </source>
</evidence>
<feature type="region of interest" description="Disordered" evidence="7">
    <location>
        <begin position="172"/>
        <end position="203"/>
    </location>
</feature>
<reference evidence="8 9" key="1">
    <citation type="journal article" date="2018" name="Plant J.">
        <title>Genome sequences of Chlorella sorokiniana UTEX 1602 and Micractinium conductrix SAG 241.80: implications to maltose excretion by a green alga.</title>
        <authorList>
            <person name="Arriola M.B."/>
            <person name="Velmurugan N."/>
            <person name="Zhang Y."/>
            <person name="Plunkett M.H."/>
            <person name="Hondzo H."/>
            <person name="Barney B.M."/>
        </authorList>
    </citation>
    <scope>NUCLEOTIDE SEQUENCE [LARGE SCALE GENOMIC DNA]</scope>
    <source>
        <strain evidence="8 9">SAG 241.80</strain>
    </source>
</reference>
<comment type="similarity">
    <text evidence="2 6">Belongs to the CorA metal ion transporter (MIT) (TC 1.A.35.5) family.</text>
</comment>
<evidence type="ECO:0000256" key="3">
    <source>
        <dbReference type="ARBA" id="ARBA00022692"/>
    </source>
</evidence>
<keyword evidence="4 6" id="KW-1133">Transmembrane helix</keyword>
<evidence type="ECO:0000256" key="1">
    <source>
        <dbReference type="ARBA" id="ARBA00004141"/>
    </source>
</evidence>
<comment type="caution">
    <text evidence="8">The sequence shown here is derived from an EMBL/GenBank/DDBJ whole genome shotgun (WGS) entry which is preliminary data.</text>
</comment>
<evidence type="ECO:0000256" key="6">
    <source>
        <dbReference type="RuleBase" id="RU366041"/>
    </source>
</evidence>
<keyword evidence="6" id="KW-0813">Transport</keyword>
<evidence type="ECO:0000313" key="9">
    <source>
        <dbReference type="Proteomes" id="UP000239649"/>
    </source>
</evidence>
<keyword evidence="9" id="KW-1185">Reference proteome</keyword>
<comment type="function">
    <text evidence="6">Magnesium transporter that may mediate the influx of magnesium.</text>
</comment>
<dbReference type="SUPFAM" id="SSF144083">
    <property type="entry name" value="Magnesium transport protein CorA, transmembrane region"/>
    <property type="match status" value="1"/>
</dbReference>
<comment type="subcellular location">
    <subcellularLocation>
        <location evidence="1 6">Membrane</location>
        <topology evidence="1 6">Multi-pass membrane protein</topology>
    </subcellularLocation>
</comment>
<dbReference type="AlphaFoldDB" id="A0A2P6VLV5"/>
<evidence type="ECO:0000313" key="8">
    <source>
        <dbReference type="EMBL" id="PSC75069.1"/>
    </source>
</evidence>
<dbReference type="Gene3D" id="2.40.128.330">
    <property type="match status" value="1"/>
</dbReference>
<keyword evidence="6" id="KW-0460">Magnesium</keyword>
<evidence type="ECO:0000256" key="2">
    <source>
        <dbReference type="ARBA" id="ARBA00007535"/>
    </source>
</evidence>
<dbReference type="GO" id="GO:0016020">
    <property type="term" value="C:membrane"/>
    <property type="evidence" value="ECO:0007669"/>
    <property type="project" value="UniProtKB-SubCell"/>
</dbReference>
<sequence>MTGEVPSHTQLALLLSKTVSWAADAPPPVVGGSSGGGSSAARAPLLPATKSKGTFALRKWLAVSPEGELRHLELAKLRVTHFLGVQLRDLRLLDPQLATSYPSAILARERAIVVNLEYIKCIIAQDNIYITNLDDPNVLSFVDELQRRLRSPGGSSTFNLGAGSASHFGGSESSSAAALAPGGGGGDGDGAHPMPPGLTPRLSMTAAAPENLPFELRVLEIALDTVAKHLETMSGDLELAAHPALDALTVTINTSNLERVRRIKNRMVRLTTRVETLREVLEKFLDDDSDMKDLNLTAKEEDRAELLERRASQAIPFDVPMPFGGAALDALPETPRPGPRAGSVSSASSDSTDLEDDPAVEVVEMVLEPYFMQIDNTYNKLQTLCEYIDDTEDYINIKLDSHRNALIRLDIVLTAFSASVALVTAITGLFAMNIQLMPDKEGQAPYSWFVIIAISTGVGAIAVFAGVMAYCRWKRLL</sequence>
<dbReference type="Pfam" id="PF22099">
    <property type="entry name" value="MRS2-like"/>
    <property type="match status" value="2"/>
</dbReference>
<dbReference type="EMBL" id="LHPF02000003">
    <property type="protein sequence ID" value="PSC75069.1"/>
    <property type="molecule type" value="Genomic_DNA"/>
</dbReference>
<dbReference type="InterPro" id="IPR045863">
    <property type="entry name" value="CorA_TM1_TM2"/>
</dbReference>
<dbReference type="PANTHER" id="PTHR13890">
    <property type="entry name" value="RNA SPLICING PROTEIN MRS2, MITOCHONDRIAL"/>
    <property type="match status" value="1"/>
</dbReference>
<dbReference type="OrthoDB" id="10251508at2759"/>
<proteinExistence type="inferred from homology"/>
<dbReference type="PANTHER" id="PTHR13890:SF31">
    <property type="entry name" value="MAGNESIUM TRANSPORTER MRS2-2-RELATED"/>
    <property type="match status" value="1"/>
</dbReference>
<dbReference type="CDD" id="cd12823">
    <property type="entry name" value="Mrs2_Mfm1p-like"/>
    <property type="match status" value="1"/>
</dbReference>
<dbReference type="Proteomes" id="UP000239649">
    <property type="component" value="Unassembled WGS sequence"/>
</dbReference>
<feature type="region of interest" description="Disordered" evidence="7">
    <location>
        <begin position="326"/>
        <end position="356"/>
    </location>
</feature>
<dbReference type="GO" id="GO:0015095">
    <property type="term" value="F:magnesium ion transmembrane transporter activity"/>
    <property type="evidence" value="ECO:0007669"/>
    <property type="project" value="TreeGrafter"/>
</dbReference>
<feature type="transmembrane region" description="Helical" evidence="6">
    <location>
        <begin position="446"/>
        <end position="471"/>
    </location>
</feature>
<evidence type="ECO:0000256" key="7">
    <source>
        <dbReference type="SAM" id="MobiDB-lite"/>
    </source>
</evidence>